<evidence type="ECO:0000313" key="2">
    <source>
        <dbReference type="EMBL" id="RMS23837.1"/>
    </source>
</evidence>
<dbReference type="AlphaFoldDB" id="A0A3M5BGN4"/>
<dbReference type="Proteomes" id="UP000269801">
    <property type="component" value="Unassembled WGS sequence"/>
</dbReference>
<accession>A0A3M5BGN4</accession>
<reference evidence="2 3" key="1">
    <citation type="submission" date="2018-08" db="EMBL/GenBank/DDBJ databases">
        <title>Recombination of ecologically and evolutionarily significant loci maintains genetic cohesion in the Pseudomonas syringae species complex.</title>
        <authorList>
            <person name="Dillon M."/>
            <person name="Thakur S."/>
            <person name="Almeida R.N.D."/>
            <person name="Weir B.S."/>
            <person name="Guttman D.S."/>
        </authorList>
    </citation>
    <scope>NUCLEOTIDE SEQUENCE [LARGE SCALE GENOMIC DNA]</scope>
    <source>
        <strain evidence="2 3">ICMP 13685</strain>
    </source>
</reference>
<sequence>MKTGLLTALGFCLISTSFLASADTVKKLNPAEAIPDLLGTYKIFLDNDFVKNGTITKYGISFGFPLDLYAHEEKGNIINLYTTKSGLEPKQEGNCKEPEIAKDGYCFRVIQMLKTGNGQYNLKEGRNEIKIEKI</sequence>
<keyword evidence="1" id="KW-0732">Signal</keyword>
<name>A0A3M5BGN4_PSESS</name>
<gene>
    <name evidence="2" type="ORF">ALP70_01648</name>
</gene>
<evidence type="ECO:0008006" key="4">
    <source>
        <dbReference type="Google" id="ProtNLM"/>
    </source>
</evidence>
<comment type="caution">
    <text evidence="2">The sequence shown here is derived from an EMBL/GenBank/DDBJ whole genome shotgun (WGS) entry which is preliminary data.</text>
</comment>
<organism evidence="2 3">
    <name type="scientific">Pseudomonas savastanoi</name>
    <name type="common">Pseudomonas syringae pv. savastanoi</name>
    <dbReference type="NCBI Taxonomy" id="29438"/>
    <lineage>
        <taxon>Bacteria</taxon>
        <taxon>Pseudomonadati</taxon>
        <taxon>Pseudomonadota</taxon>
        <taxon>Gammaproteobacteria</taxon>
        <taxon>Pseudomonadales</taxon>
        <taxon>Pseudomonadaceae</taxon>
        <taxon>Pseudomonas</taxon>
    </lineage>
</organism>
<dbReference type="EMBL" id="RBSL01000327">
    <property type="protein sequence ID" value="RMS23837.1"/>
    <property type="molecule type" value="Genomic_DNA"/>
</dbReference>
<evidence type="ECO:0000313" key="3">
    <source>
        <dbReference type="Proteomes" id="UP000269801"/>
    </source>
</evidence>
<feature type="chain" id="PRO_5018138248" description="Lipoprotein" evidence="1">
    <location>
        <begin position="23"/>
        <end position="134"/>
    </location>
</feature>
<proteinExistence type="predicted"/>
<protein>
    <recommendedName>
        <fullName evidence="4">Lipoprotein</fullName>
    </recommendedName>
</protein>
<evidence type="ECO:0000256" key="1">
    <source>
        <dbReference type="SAM" id="SignalP"/>
    </source>
</evidence>
<dbReference type="RefSeq" id="WP_057454728.1">
    <property type="nucleotide sequence ID" value="NZ_RBTE01000112.1"/>
</dbReference>
<feature type="signal peptide" evidence="1">
    <location>
        <begin position="1"/>
        <end position="22"/>
    </location>
</feature>